<accession>A0A967B6M7</accession>
<comment type="caution">
    <text evidence="2">The sequence shown here is derived from an EMBL/GenBank/DDBJ whole genome shotgun (WGS) entry which is preliminary data.</text>
</comment>
<evidence type="ECO:0000313" key="3">
    <source>
        <dbReference type="Proteomes" id="UP000597459"/>
    </source>
</evidence>
<sequence length="238" mass="26354">MDWRLLSVMLCVSALILVLGTVAVAGMPGLGQGWDFATLSGFFALATIIQMFVLTGKPLPWPRYDGRFFMRLHVGLGGLVMLFMILHVGGVLLAEPLVWKDIWPPVSRAMQAGVLAWLSLLFLLLISGKRIRGRMFGTIALFRSWHQAAAIFLLCSAGLHGWWSGYRIHNTHVLVGWIFMICLATFSPVLRKAIHRSEVQRHALRRVRGMSWAAIPVIIGAGAGSVVALWLCVLWLNG</sequence>
<protein>
    <recommendedName>
        <fullName evidence="4">Ferric oxidoreductase domain-containing protein</fullName>
    </recommendedName>
</protein>
<feature type="transmembrane region" description="Helical" evidence="1">
    <location>
        <begin position="211"/>
        <end position="236"/>
    </location>
</feature>
<keyword evidence="1" id="KW-1133">Transmembrane helix</keyword>
<feature type="transmembrane region" description="Helical" evidence="1">
    <location>
        <begin position="36"/>
        <end position="56"/>
    </location>
</feature>
<organism evidence="2 3">
    <name type="scientific">Acetobacter estunensis</name>
    <dbReference type="NCBI Taxonomy" id="104097"/>
    <lineage>
        <taxon>Bacteria</taxon>
        <taxon>Pseudomonadati</taxon>
        <taxon>Pseudomonadota</taxon>
        <taxon>Alphaproteobacteria</taxon>
        <taxon>Acetobacterales</taxon>
        <taxon>Acetobacteraceae</taxon>
        <taxon>Acetobacter</taxon>
    </lineage>
</organism>
<dbReference type="AlphaFoldDB" id="A0A967B6M7"/>
<gene>
    <name evidence="2" type="ORF">GOB87_03565</name>
</gene>
<feature type="transmembrane region" description="Helical" evidence="1">
    <location>
        <begin position="148"/>
        <end position="166"/>
    </location>
</feature>
<proteinExistence type="predicted"/>
<feature type="transmembrane region" description="Helical" evidence="1">
    <location>
        <begin position="172"/>
        <end position="190"/>
    </location>
</feature>
<evidence type="ECO:0000313" key="2">
    <source>
        <dbReference type="EMBL" id="NHO53041.1"/>
    </source>
</evidence>
<keyword evidence="1" id="KW-0812">Transmembrane</keyword>
<name>A0A967B6M7_9PROT</name>
<feature type="transmembrane region" description="Helical" evidence="1">
    <location>
        <begin position="109"/>
        <end position="127"/>
    </location>
</feature>
<evidence type="ECO:0000256" key="1">
    <source>
        <dbReference type="SAM" id="Phobius"/>
    </source>
</evidence>
<reference evidence="2" key="1">
    <citation type="submission" date="2019-11" db="EMBL/GenBank/DDBJ databases">
        <title>Description of new Acetobacter species.</title>
        <authorList>
            <person name="Cleenwerck I."/>
            <person name="Sombolestani A.S."/>
        </authorList>
    </citation>
    <scope>NUCLEOTIDE SEQUENCE</scope>
    <source>
        <strain evidence="2">LMG 1626</strain>
    </source>
</reference>
<keyword evidence="3" id="KW-1185">Reference proteome</keyword>
<keyword evidence="1" id="KW-0472">Membrane</keyword>
<feature type="transmembrane region" description="Helical" evidence="1">
    <location>
        <begin position="68"/>
        <end position="89"/>
    </location>
</feature>
<dbReference type="Proteomes" id="UP000597459">
    <property type="component" value="Unassembled WGS sequence"/>
</dbReference>
<evidence type="ECO:0008006" key="4">
    <source>
        <dbReference type="Google" id="ProtNLM"/>
    </source>
</evidence>
<dbReference type="EMBL" id="WOTH01000004">
    <property type="protein sequence ID" value="NHO53041.1"/>
    <property type="molecule type" value="Genomic_DNA"/>
</dbReference>